<accession>A0A0F9QJI5</accession>
<organism evidence="1">
    <name type="scientific">marine sediment metagenome</name>
    <dbReference type="NCBI Taxonomy" id="412755"/>
    <lineage>
        <taxon>unclassified sequences</taxon>
        <taxon>metagenomes</taxon>
        <taxon>ecological metagenomes</taxon>
    </lineage>
</organism>
<sequence length="57" mass="6815">MTEQEFLRRIRVLSEHLVDDYYDGNEIDGDVKAIELLCHNFIEMKEMKEKDIEGNKI</sequence>
<protein>
    <submittedName>
        <fullName evidence="1">Uncharacterized protein</fullName>
    </submittedName>
</protein>
<evidence type="ECO:0000313" key="1">
    <source>
        <dbReference type="EMBL" id="KKN05483.1"/>
    </source>
</evidence>
<dbReference type="AlphaFoldDB" id="A0A0F9QJI5"/>
<proteinExistence type="predicted"/>
<reference evidence="1" key="1">
    <citation type="journal article" date="2015" name="Nature">
        <title>Complex archaea that bridge the gap between prokaryotes and eukaryotes.</title>
        <authorList>
            <person name="Spang A."/>
            <person name="Saw J.H."/>
            <person name="Jorgensen S.L."/>
            <person name="Zaremba-Niedzwiedzka K."/>
            <person name="Martijn J."/>
            <person name="Lind A.E."/>
            <person name="van Eijk R."/>
            <person name="Schleper C."/>
            <person name="Guy L."/>
            <person name="Ettema T.J."/>
        </authorList>
    </citation>
    <scope>NUCLEOTIDE SEQUENCE</scope>
</reference>
<comment type="caution">
    <text evidence="1">The sequence shown here is derived from an EMBL/GenBank/DDBJ whole genome shotgun (WGS) entry which is preliminary data.</text>
</comment>
<name>A0A0F9QJI5_9ZZZZ</name>
<dbReference type="EMBL" id="LAZR01004799">
    <property type="protein sequence ID" value="KKN05483.1"/>
    <property type="molecule type" value="Genomic_DNA"/>
</dbReference>
<gene>
    <name evidence="1" type="ORF">LCGC14_1086900</name>
</gene>